<proteinExistence type="predicted"/>
<gene>
    <name evidence="1" type="ORF">V4D30_07700</name>
</gene>
<evidence type="ECO:0000313" key="1">
    <source>
        <dbReference type="EMBL" id="XCH46217.1"/>
    </source>
</evidence>
<organism evidence="1">
    <name type="scientific">Thermodesulfovibrio autotrophicus</name>
    <dbReference type="NCBI Taxonomy" id="3118333"/>
    <lineage>
        <taxon>Bacteria</taxon>
        <taxon>Pseudomonadati</taxon>
        <taxon>Nitrospirota</taxon>
        <taxon>Thermodesulfovibrionia</taxon>
        <taxon>Thermodesulfovibrionales</taxon>
        <taxon>Thermodesulfovibrionaceae</taxon>
        <taxon>Thermodesulfovibrio</taxon>
    </lineage>
</organism>
<dbReference type="RefSeq" id="WP_353683756.1">
    <property type="nucleotide sequence ID" value="NZ_CP144373.1"/>
</dbReference>
<dbReference type="EMBL" id="CP144373">
    <property type="protein sequence ID" value="XCH46217.1"/>
    <property type="molecule type" value="Genomic_DNA"/>
</dbReference>
<name>A0AAU8GXU1_9BACT</name>
<evidence type="ECO:0008006" key="2">
    <source>
        <dbReference type="Google" id="ProtNLM"/>
    </source>
</evidence>
<protein>
    <recommendedName>
        <fullName evidence="2">Prenyltransferase</fullName>
    </recommendedName>
</protein>
<accession>A0AAU8GXU1</accession>
<dbReference type="AlphaFoldDB" id="A0AAU8GXU1"/>
<reference evidence="1" key="1">
    <citation type="submission" date="2024-01" db="EMBL/GenBank/DDBJ databases">
        <title>The first autotrophic representatives of the genus Thermodesulfovibrio.</title>
        <authorList>
            <person name="Maltseva A.I."/>
            <person name="Elcheninov A.G."/>
            <person name="Kublanov I.V."/>
            <person name="Lebedinsky A.V."/>
            <person name="Frolov E.N."/>
        </authorList>
    </citation>
    <scope>NUCLEOTIDE SEQUENCE</scope>
    <source>
        <strain evidence="1">3907-1M</strain>
    </source>
</reference>
<dbReference type="KEGG" id="taut:V4D30_07700"/>
<sequence>MDLRKVLYECYQFVIQRRKPEGGFAATPLLPATVEDTYHALMIIQSLKELV</sequence>